<sequence>MFRRWLTLSSLLLFTLFSLSAQQKQPVLTILPFTAVQDLQDECLQLEKLVQSYITELNLFRLTAIQDRDRILLEWEYAINNAFTDITETQKLGSLLSADYLLQGTLGILGNGYVLTLEVIKVKTGEKISFSSIEPTVDMLSANLKILLLKTLMQQPDTIKNKENEVQKVIESETEILGTWRGDKGIELVRLFSGGTGQAILTSGARMDLKYSIHNGNLIVYQISQNTERYYHPLPYKVALQLVALAKPMRWIFTELTNTSVLRGKKISTAVRYDQDQILEVIHDTERDAEWVRTGN</sequence>
<dbReference type="Gene3D" id="3.40.50.10610">
    <property type="entry name" value="ABC-type transport auxiliary lipoprotein component"/>
    <property type="match status" value="1"/>
</dbReference>
<dbReference type="RefSeq" id="WP_013968754.1">
    <property type="nucleotide sequence ID" value="NC_015732.1"/>
</dbReference>
<protein>
    <submittedName>
        <fullName evidence="2">Uncharacterized protein</fullName>
    </submittedName>
</protein>
<feature type="signal peptide" evidence="1">
    <location>
        <begin position="1"/>
        <end position="21"/>
    </location>
</feature>
<dbReference type="EMBL" id="CP002868">
    <property type="protein sequence ID" value="AEJ19443.1"/>
    <property type="molecule type" value="Genomic_DNA"/>
</dbReference>
<feature type="chain" id="PRO_5003369941" evidence="1">
    <location>
        <begin position="22"/>
        <end position="296"/>
    </location>
</feature>
<dbReference type="AlphaFoldDB" id="F8F2P9"/>
<organism evidence="2 3">
    <name type="scientific">Gracilinema caldarium (strain ATCC 51460 / DSM 7334 / H1)</name>
    <name type="common">Treponema caldarium</name>
    <dbReference type="NCBI Taxonomy" id="744872"/>
    <lineage>
        <taxon>Bacteria</taxon>
        <taxon>Pseudomonadati</taxon>
        <taxon>Spirochaetota</taxon>
        <taxon>Spirochaetia</taxon>
        <taxon>Spirochaetales</taxon>
        <taxon>Breznakiellaceae</taxon>
        <taxon>Gracilinema</taxon>
    </lineage>
</organism>
<accession>F8F2P9</accession>
<evidence type="ECO:0000313" key="2">
    <source>
        <dbReference type="EMBL" id="AEJ19443.1"/>
    </source>
</evidence>
<dbReference type="Proteomes" id="UP000000503">
    <property type="component" value="Chromosome"/>
</dbReference>
<keyword evidence="1" id="KW-0732">Signal</keyword>
<reference evidence="3" key="1">
    <citation type="journal article" date="2013" name="Stand. Genomic Sci.">
        <title>Genome sequence of the thermophilic fresh-water bacterium Spirochaeta caldaria type strain (H1(T)), reclassification of Spirochaeta caldaria, Spirochaeta stenostrepta, and Spirochaeta zuelzerae in the genus Treponema as Treponema caldaria comb. nov., Treponema stenostrepta comb. nov., and Treponema zuelzerae comb. nov., and emendation of the genus Treponema.</title>
        <authorList>
            <person name="Abt B."/>
            <person name="Goker M."/>
            <person name="Scheuner C."/>
            <person name="Han C."/>
            <person name="Lu M."/>
            <person name="Misra M."/>
            <person name="Lapidus A."/>
            <person name="Nolan M."/>
            <person name="Lucas S."/>
            <person name="Hammon N."/>
            <person name="Deshpande S."/>
            <person name="Cheng J.F."/>
            <person name="Tapia R."/>
            <person name="Goodwin L.A."/>
            <person name="Pitluck S."/>
            <person name="Liolios K."/>
            <person name="Pagani I."/>
            <person name="Ivanova N."/>
            <person name="Mavromatis K."/>
            <person name="Mikhailova N."/>
            <person name="Huntemann M."/>
            <person name="Pati A."/>
            <person name="Chen A."/>
            <person name="Palaniappan K."/>
            <person name="Land M."/>
            <person name="Hauser L."/>
            <person name="Jeffries C.D."/>
            <person name="Rohde M."/>
            <person name="Spring S."/>
            <person name="Gronow S."/>
            <person name="Detter J.C."/>
            <person name="Bristow J."/>
            <person name="Eisen J.A."/>
            <person name="Markowitz V."/>
            <person name="Hugenholtz P."/>
            <person name="Kyrpides N.C."/>
            <person name="Woyke T."/>
            <person name="Klenk H.P."/>
        </authorList>
    </citation>
    <scope>NUCLEOTIDE SEQUENCE</scope>
    <source>
        <strain evidence="3">ATCC 51460 / DSM 7334 / H1</strain>
    </source>
</reference>
<dbReference type="OrthoDB" id="359463at2"/>
<evidence type="ECO:0000313" key="3">
    <source>
        <dbReference type="Proteomes" id="UP000000503"/>
    </source>
</evidence>
<dbReference type="eggNOG" id="ENOG502ZI1Y">
    <property type="taxonomic scope" value="Bacteria"/>
</dbReference>
<dbReference type="STRING" id="744872.Spica_1297"/>
<dbReference type="HOGENOM" id="CLU_1019201_0_0_12"/>
<gene>
    <name evidence="2" type="ordered locus">Spica_1297</name>
</gene>
<evidence type="ECO:0000256" key="1">
    <source>
        <dbReference type="SAM" id="SignalP"/>
    </source>
</evidence>
<name>F8F2P9_GRAC1</name>
<proteinExistence type="predicted"/>
<keyword evidence="3" id="KW-1185">Reference proteome</keyword>
<dbReference type="KEGG" id="scd:Spica_1297"/>